<dbReference type="InterPro" id="IPR009061">
    <property type="entry name" value="DNA-bd_dom_put_sf"/>
</dbReference>
<gene>
    <name evidence="9" type="primary">soxR</name>
    <name evidence="9" type="ORF">ACFYTH_08895</name>
</gene>
<evidence type="ECO:0000256" key="3">
    <source>
        <dbReference type="ARBA" id="ARBA00023004"/>
    </source>
</evidence>
<evidence type="ECO:0000313" key="9">
    <source>
        <dbReference type="EMBL" id="MFF0453472.1"/>
    </source>
</evidence>
<keyword evidence="3" id="KW-0408">Iron</keyword>
<dbReference type="PROSITE" id="PS50937">
    <property type="entry name" value="HTH_MERR_2"/>
    <property type="match status" value="1"/>
</dbReference>
<evidence type="ECO:0000256" key="2">
    <source>
        <dbReference type="ARBA" id="ARBA00022723"/>
    </source>
</evidence>
<dbReference type="PROSITE" id="PS00552">
    <property type="entry name" value="HTH_MERR_1"/>
    <property type="match status" value="1"/>
</dbReference>
<dbReference type="PANTHER" id="PTHR30204">
    <property type="entry name" value="REDOX-CYCLING DRUG-SENSING TRANSCRIPTIONAL ACTIVATOR SOXR"/>
    <property type="match status" value="1"/>
</dbReference>
<sequence length="194" mass="21629">MQHTTWQAKELTPGQLSERSGVAVSALHFYEREGLIASRRTSGNQRRYSRETLRRVAFIRISQRVGIPLSEIRKALDTLPEGRTPNRKDWERLSVTWRADLDQRIEQLTRLRNSLTDCIGCGCLSLGSCRIVNYHDRLGDEGPGARTLDVSIDCTRDDGCEEHTPAGRDDITAAGRDDIAADADVVGCAEKMCG</sequence>
<dbReference type="SUPFAM" id="SSF46955">
    <property type="entry name" value="Putative DNA-binding domain"/>
    <property type="match status" value="1"/>
</dbReference>
<dbReference type="PANTHER" id="PTHR30204:SF0">
    <property type="entry name" value="REDOX-SENSITIVE TRANSCRIPTIONAL ACTIVATOR SOXR"/>
    <property type="match status" value="1"/>
</dbReference>
<dbReference type="EMBL" id="JBIALX010000003">
    <property type="protein sequence ID" value="MFF0453472.1"/>
    <property type="molecule type" value="Genomic_DNA"/>
</dbReference>
<feature type="domain" description="HTH merR-type" evidence="8">
    <location>
        <begin position="10"/>
        <end position="78"/>
    </location>
</feature>
<evidence type="ECO:0000256" key="7">
    <source>
        <dbReference type="ARBA" id="ARBA00023163"/>
    </source>
</evidence>
<dbReference type="InterPro" id="IPR047057">
    <property type="entry name" value="MerR_fam"/>
</dbReference>
<evidence type="ECO:0000256" key="6">
    <source>
        <dbReference type="ARBA" id="ARBA00023125"/>
    </source>
</evidence>
<proteinExistence type="predicted"/>
<dbReference type="Gene3D" id="1.10.1660.10">
    <property type="match status" value="1"/>
</dbReference>
<dbReference type="Pfam" id="PF00376">
    <property type="entry name" value="MerR"/>
    <property type="match status" value="1"/>
</dbReference>
<evidence type="ECO:0000256" key="1">
    <source>
        <dbReference type="ARBA" id="ARBA00022714"/>
    </source>
</evidence>
<dbReference type="RefSeq" id="WP_387250315.1">
    <property type="nucleotide sequence ID" value="NZ_JBIALX010000003.1"/>
</dbReference>
<evidence type="ECO:0000313" key="10">
    <source>
        <dbReference type="Proteomes" id="UP001601521"/>
    </source>
</evidence>
<name>A0ABW6NG18_9NOCA</name>
<dbReference type="InterPro" id="IPR010211">
    <property type="entry name" value="Redox-sen_tscrpt-act_SoxR"/>
</dbReference>
<keyword evidence="6" id="KW-0238">DNA-binding</keyword>
<dbReference type="InterPro" id="IPR000551">
    <property type="entry name" value="MerR-type_HTH_dom"/>
</dbReference>
<keyword evidence="7" id="KW-0804">Transcription</keyword>
<dbReference type="Pfam" id="PF09278">
    <property type="entry name" value="MerR-DNA-bind"/>
    <property type="match status" value="1"/>
</dbReference>
<dbReference type="CDD" id="cd01110">
    <property type="entry name" value="HTH_SoxR"/>
    <property type="match status" value="1"/>
</dbReference>
<evidence type="ECO:0000259" key="8">
    <source>
        <dbReference type="PROSITE" id="PS50937"/>
    </source>
</evidence>
<comment type="caution">
    <text evidence="9">The sequence shown here is derived from an EMBL/GenBank/DDBJ whole genome shotgun (WGS) entry which is preliminary data.</text>
</comment>
<protein>
    <submittedName>
        <fullName evidence="9">Redox-sensitive transcriptional activator SoxR</fullName>
    </submittedName>
</protein>
<keyword evidence="5" id="KW-0805">Transcription regulation</keyword>
<keyword evidence="10" id="KW-1185">Reference proteome</keyword>
<keyword evidence="4" id="KW-0411">Iron-sulfur</keyword>
<accession>A0ABW6NG18</accession>
<organism evidence="9 10">
    <name type="scientific">Nocardia africana</name>
    <dbReference type="NCBI Taxonomy" id="134964"/>
    <lineage>
        <taxon>Bacteria</taxon>
        <taxon>Bacillati</taxon>
        <taxon>Actinomycetota</taxon>
        <taxon>Actinomycetes</taxon>
        <taxon>Mycobacteriales</taxon>
        <taxon>Nocardiaceae</taxon>
        <taxon>Nocardia</taxon>
    </lineage>
</organism>
<keyword evidence="1" id="KW-0001">2Fe-2S</keyword>
<evidence type="ECO:0000256" key="4">
    <source>
        <dbReference type="ARBA" id="ARBA00023014"/>
    </source>
</evidence>
<dbReference type="InterPro" id="IPR015358">
    <property type="entry name" value="Tscrpt_reg_MerR_DNA-bd"/>
</dbReference>
<evidence type="ECO:0000256" key="5">
    <source>
        <dbReference type="ARBA" id="ARBA00023015"/>
    </source>
</evidence>
<reference evidence="9 10" key="1">
    <citation type="submission" date="2024-10" db="EMBL/GenBank/DDBJ databases">
        <title>The Natural Products Discovery Center: Release of the First 8490 Sequenced Strains for Exploring Actinobacteria Biosynthetic Diversity.</title>
        <authorList>
            <person name="Kalkreuter E."/>
            <person name="Kautsar S.A."/>
            <person name="Yang D."/>
            <person name="Bader C.D."/>
            <person name="Teijaro C.N."/>
            <person name="Fluegel L."/>
            <person name="Davis C.M."/>
            <person name="Simpson J.R."/>
            <person name="Lauterbach L."/>
            <person name="Steele A.D."/>
            <person name="Gui C."/>
            <person name="Meng S."/>
            <person name="Li G."/>
            <person name="Viehrig K."/>
            <person name="Ye F."/>
            <person name="Su P."/>
            <person name="Kiefer A.F."/>
            <person name="Nichols A."/>
            <person name="Cepeda A.J."/>
            <person name="Yan W."/>
            <person name="Fan B."/>
            <person name="Jiang Y."/>
            <person name="Adhikari A."/>
            <person name="Zheng C.-J."/>
            <person name="Schuster L."/>
            <person name="Cowan T.M."/>
            <person name="Smanski M.J."/>
            <person name="Chevrette M.G."/>
            <person name="De Carvalho L.P.S."/>
            <person name="Shen B."/>
        </authorList>
    </citation>
    <scope>NUCLEOTIDE SEQUENCE [LARGE SCALE GENOMIC DNA]</scope>
    <source>
        <strain evidence="9 10">NPDC004550</strain>
    </source>
</reference>
<dbReference type="Proteomes" id="UP001601521">
    <property type="component" value="Unassembled WGS sequence"/>
</dbReference>
<keyword evidence="2" id="KW-0479">Metal-binding</keyword>
<dbReference type="SMART" id="SM00422">
    <property type="entry name" value="HTH_MERR"/>
    <property type="match status" value="1"/>
</dbReference>
<dbReference type="NCBIfam" id="TIGR01950">
    <property type="entry name" value="SoxR"/>
    <property type="match status" value="1"/>
</dbReference>
<dbReference type="PRINTS" id="PR00040">
    <property type="entry name" value="HTHMERR"/>
</dbReference>